<evidence type="ECO:0000313" key="13">
    <source>
        <dbReference type="Proteomes" id="UP000203589"/>
    </source>
</evidence>
<dbReference type="InterPro" id="IPR003439">
    <property type="entry name" value="ABC_transporter-like_ATP-bd"/>
</dbReference>
<dbReference type="Gene3D" id="1.20.1560.10">
    <property type="entry name" value="ABC transporter type 1, transmembrane domain"/>
    <property type="match status" value="1"/>
</dbReference>
<dbReference type="Proteomes" id="UP000203589">
    <property type="component" value="Plasmid pSMS3-2"/>
</dbReference>
<dbReference type="PROSITE" id="PS50929">
    <property type="entry name" value="ABC_TM1F"/>
    <property type="match status" value="1"/>
</dbReference>
<feature type="transmembrane region" description="Helical" evidence="9">
    <location>
        <begin position="156"/>
        <end position="175"/>
    </location>
</feature>
<dbReference type="PANTHER" id="PTHR43394">
    <property type="entry name" value="ATP-DEPENDENT PERMEASE MDL1, MITOCHONDRIAL"/>
    <property type="match status" value="1"/>
</dbReference>
<sequence>MKLTRVLRFGIPYRVSLTVALAFQLIETGAALSIPWVGGKLAGGLIGSGDFGIAPIALALIGLFALRTALRIASGIAIMATAERILADLRTQLYTHFQSLPVRYFHNQRPGDQVAVLTRDVDNIADYLTSSLIGLVPTVLTLIGALFLMLRLDPALAWPLAMAVPVFVLMTKLAYRRMRPLSRDLRENYGAGVSLAEENLAILPAIKTFSQEAREAARYAHLVHRQRDLGIRVGRMLVTIGPALRFVAAAAVIVVLWLSGDRLRSGDLPVAELVSLLLYAGLLTEPISGLAGFWGRTEGARGALERFESVLDEPAEDMISGLQPDTIAGEIRFEDVSFAHSGRKGTLEKVNLTVPAGRVLALTGENGAGKSTLVDLILRFNEPDAGRVLLDGTDLRDLNLAALRGLIGVVPQQTLLFDGTLRDNIVFGRPDVSEAALLRAIELARAEDFIRALPDGLDTTVGSRGVRLSGGQRQRIALARALVKDPPILILDEPTAMFDPEGEAAFVASARDALAGRTVVLITHRPASLALADMTVRLAAGRIVPVGSGPTGEGTA</sequence>
<dbReference type="InterPro" id="IPR003593">
    <property type="entry name" value="AAA+_ATPase"/>
</dbReference>
<dbReference type="KEGG" id="aht:ANTHELSMS3_04680"/>
<feature type="transmembrane region" description="Helical" evidence="9">
    <location>
        <begin position="41"/>
        <end position="66"/>
    </location>
</feature>
<name>A0A222EBZ1_9RHOB</name>
<keyword evidence="5" id="KW-0547">Nucleotide-binding</keyword>
<evidence type="ECO:0000256" key="4">
    <source>
        <dbReference type="ARBA" id="ARBA00022692"/>
    </source>
</evidence>
<gene>
    <name evidence="12" type="ORF">ANTHELSMS3_04680</name>
</gene>
<dbReference type="SUPFAM" id="SSF52540">
    <property type="entry name" value="P-loop containing nucleoside triphosphate hydrolases"/>
    <property type="match status" value="1"/>
</dbReference>
<evidence type="ECO:0000256" key="5">
    <source>
        <dbReference type="ARBA" id="ARBA00022741"/>
    </source>
</evidence>
<feature type="transmembrane region" description="Helical" evidence="9">
    <location>
        <begin position="270"/>
        <end position="294"/>
    </location>
</feature>
<keyword evidence="12" id="KW-0614">Plasmid</keyword>
<evidence type="ECO:0000313" key="12">
    <source>
        <dbReference type="EMBL" id="ASP23578.1"/>
    </source>
</evidence>
<dbReference type="InterPro" id="IPR036640">
    <property type="entry name" value="ABC1_TM_sf"/>
</dbReference>
<dbReference type="PROSITE" id="PS50893">
    <property type="entry name" value="ABC_TRANSPORTER_2"/>
    <property type="match status" value="1"/>
</dbReference>
<evidence type="ECO:0000256" key="1">
    <source>
        <dbReference type="ARBA" id="ARBA00004651"/>
    </source>
</evidence>
<keyword evidence="3" id="KW-1003">Cell membrane</keyword>
<dbReference type="PROSITE" id="PS00211">
    <property type="entry name" value="ABC_TRANSPORTER_1"/>
    <property type="match status" value="1"/>
</dbReference>
<dbReference type="InterPro" id="IPR039421">
    <property type="entry name" value="Type_1_exporter"/>
</dbReference>
<keyword evidence="4 9" id="KW-0812">Transmembrane</keyword>
<dbReference type="Pfam" id="PF00664">
    <property type="entry name" value="ABC_membrane"/>
    <property type="match status" value="1"/>
</dbReference>
<dbReference type="EMBL" id="CP022542">
    <property type="protein sequence ID" value="ASP23578.1"/>
    <property type="molecule type" value="Genomic_DNA"/>
</dbReference>
<dbReference type="GO" id="GO:0005524">
    <property type="term" value="F:ATP binding"/>
    <property type="evidence" value="ECO:0007669"/>
    <property type="project" value="UniProtKB-KW"/>
</dbReference>
<dbReference type="Pfam" id="PF00005">
    <property type="entry name" value="ABC_tran"/>
    <property type="match status" value="1"/>
</dbReference>
<organism evidence="12 13">
    <name type="scientific">Antarctobacter heliothermus</name>
    <dbReference type="NCBI Taxonomy" id="74033"/>
    <lineage>
        <taxon>Bacteria</taxon>
        <taxon>Pseudomonadati</taxon>
        <taxon>Pseudomonadota</taxon>
        <taxon>Alphaproteobacteria</taxon>
        <taxon>Rhodobacterales</taxon>
        <taxon>Roseobacteraceae</taxon>
        <taxon>Antarctobacter</taxon>
    </lineage>
</organism>
<evidence type="ECO:0000256" key="7">
    <source>
        <dbReference type="ARBA" id="ARBA00022989"/>
    </source>
</evidence>
<dbReference type="InterPro" id="IPR011527">
    <property type="entry name" value="ABC1_TM_dom"/>
</dbReference>
<feature type="transmembrane region" description="Helical" evidence="9">
    <location>
        <begin position="127"/>
        <end position="150"/>
    </location>
</feature>
<dbReference type="RefSeq" id="WP_094037648.1">
    <property type="nucleotide sequence ID" value="NZ_CP022542.1"/>
</dbReference>
<proteinExistence type="predicted"/>
<feature type="domain" description="ABC transporter" evidence="10">
    <location>
        <begin position="331"/>
        <end position="556"/>
    </location>
</feature>
<keyword evidence="8 9" id="KW-0472">Membrane</keyword>
<dbReference type="Gene3D" id="3.40.50.300">
    <property type="entry name" value="P-loop containing nucleotide triphosphate hydrolases"/>
    <property type="match status" value="1"/>
</dbReference>
<evidence type="ECO:0000256" key="8">
    <source>
        <dbReference type="ARBA" id="ARBA00023136"/>
    </source>
</evidence>
<dbReference type="GO" id="GO:0005886">
    <property type="term" value="C:plasma membrane"/>
    <property type="evidence" value="ECO:0007669"/>
    <property type="project" value="UniProtKB-SubCell"/>
</dbReference>
<dbReference type="OrthoDB" id="9804259at2"/>
<evidence type="ECO:0000256" key="3">
    <source>
        <dbReference type="ARBA" id="ARBA00022475"/>
    </source>
</evidence>
<evidence type="ECO:0000256" key="2">
    <source>
        <dbReference type="ARBA" id="ARBA00022448"/>
    </source>
</evidence>
<geneLocation type="plasmid" evidence="13">
    <name>psms3-2</name>
</geneLocation>
<protein>
    <submittedName>
        <fullName evidence="12">Glutamine ABC transporter ATP-binding protein</fullName>
    </submittedName>
</protein>
<keyword evidence="7 9" id="KW-1133">Transmembrane helix</keyword>
<dbReference type="GO" id="GO:0015421">
    <property type="term" value="F:ABC-type oligopeptide transporter activity"/>
    <property type="evidence" value="ECO:0007669"/>
    <property type="project" value="TreeGrafter"/>
</dbReference>
<feature type="domain" description="ABC transmembrane type-1" evidence="11">
    <location>
        <begin position="19"/>
        <end position="299"/>
    </location>
</feature>
<dbReference type="SMART" id="SM00382">
    <property type="entry name" value="AAA"/>
    <property type="match status" value="1"/>
</dbReference>
<dbReference type="InterPro" id="IPR017871">
    <property type="entry name" value="ABC_transporter-like_CS"/>
</dbReference>
<evidence type="ECO:0000259" key="11">
    <source>
        <dbReference type="PROSITE" id="PS50929"/>
    </source>
</evidence>
<dbReference type="FunFam" id="3.40.50.300:FF:000299">
    <property type="entry name" value="ABC transporter ATP-binding protein/permease"/>
    <property type="match status" value="1"/>
</dbReference>
<accession>A0A222EBZ1</accession>
<dbReference type="GO" id="GO:0016887">
    <property type="term" value="F:ATP hydrolysis activity"/>
    <property type="evidence" value="ECO:0007669"/>
    <property type="project" value="InterPro"/>
</dbReference>
<dbReference type="InterPro" id="IPR027417">
    <property type="entry name" value="P-loop_NTPase"/>
</dbReference>
<evidence type="ECO:0000259" key="10">
    <source>
        <dbReference type="PROSITE" id="PS50893"/>
    </source>
</evidence>
<feature type="transmembrane region" description="Helical" evidence="9">
    <location>
        <begin position="236"/>
        <end position="258"/>
    </location>
</feature>
<keyword evidence="2" id="KW-0813">Transport</keyword>
<reference evidence="12 13" key="1">
    <citation type="submission" date="2017-07" db="EMBL/GenBank/DDBJ databases">
        <title>Genome Sequence of Antarctobacter heliothermus Strain SMS3 Isolated from a culture of the Diatom Skeletonema marinoi.</title>
        <authorList>
            <person name="Topel M."/>
            <person name="Pinder M.I.M."/>
            <person name="Johansson O.N."/>
            <person name="Kourtchenko O."/>
            <person name="Godhe A."/>
            <person name="Clarke A.K."/>
        </authorList>
    </citation>
    <scope>NUCLEOTIDE SEQUENCE [LARGE SCALE GENOMIC DNA]</scope>
    <source>
        <strain evidence="12 13">SMS3</strain>
        <plasmid evidence="13">Plasmid psms3-2</plasmid>
    </source>
</reference>
<evidence type="ECO:0000256" key="9">
    <source>
        <dbReference type="SAM" id="Phobius"/>
    </source>
</evidence>
<evidence type="ECO:0000256" key="6">
    <source>
        <dbReference type="ARBA" id="ARBA00022840"/>
    </source>
</evidence>
<dbReference type="PANTHER" id="PTHR43394:SF1">
    <property type="entry name" value="ATP-BINDING CASSETTE SUB-FAMILY B MEMBER 10, MITOCHONDRIAL"/>
    <property type="match status" value="1"/>
</dbReference>
<dbReference type="SUPFAM" id="SSF90123">
    <property type="entry name" value="ABC transporter transmembrane region"/>
    <property type="match status" value="1"/>
</dbReference>
<keyword evidence="13" id="KW-1185">Reference proteome</keyword>
<comment type="subcellular location">
    <subcellularLocation>
        <location evidence="1">Cell membrane</location>
        <topology evidence="1">Multi-pass membrane protein</topology>
    </subcellularLocation>
</comment>
<keyword evidence="6 12" id="KW-0067">ATP-binding</keyword>
<dbReference type="AlphaFoldDB" id="A0A222EBZ1"/>